<dbReference type="PANTHER" id="PTHR13369">
    <property type="match status" value="1"/>
</dbReference>
<dbReference type="AlphaFoldDB" id="A0A9N8PZM5"/>
<dbReference type="Gene3D" id="3.40.50.150">
    <property type="entry name" value="Vaccinia Virus protein VP39"/>
    <property type="match status" value="1"/>
</dbReference>
<dbReference type="SUPFAM" id="SSF47616">
    <property type="entry name" value="GST C-terminal domain-like"/>
    <property type="match status" value="1"/>
</dbReference>
<feature type="region of interest" description="Disordered" evidence="2">
    <location>
        <begin position="209"/>
        <end position="242"/>
    </location>
</feature>
<dbReference type="SUPFAM" id="SSF53335">
    <property type="entry name" value="S-adenosyl-L-methionine-dependent methyltransferases"/>
    <property type="match status" value="1"/>
</dbReference>
<accession>A0A9N8PZM5</accession>
<dbReference type="InterPro" id="IPR029063">
    <property type="entry name" value="SAM-dependent_MTases_sf"/>
</dbReference>
<evidence type="ECO:0000259" key="3">
    <source>
        <dbReference type="Pfam" id="PF13679"/>
    </source>
</evidence>
<dbReference type="InterPro" id="IPR036282">
    <property type="entry name" value="Glutathione-S-Trfase_C_sf"/>
</dbReference>
<feature type="compositionally biased region" description="Acidic residues" evidence="2">
    <location>
        <begin position="211"/>
        <end position="220"/>
    </location>
</feature>
<gene>
    <name evidence="4" type="ORF">CINC_LOCUS4365</name>
</gene>
<reference evidence="4" key="1">
    <citation type="submission" date="2021-12" db="EMBL/GenBank/DDBJ databases">
        <authorList>
            <person name="King R."/>
        </authorList>
    </citation>
    <scope>NUCLEOTIDE SEQUENCE</scope>
</reference>
<dbReference type="GO" id="GO:0005737">
    <property type="term" value="C:cytoplasm"/>
    <property type="evidence" value="ECO:0007669"/>
    <property type="project" value="TreeGrafter"/>
</dbReference>
<dbReference type="Proteomes" id="UP001154114">
    <property type="component" value="Chromosome 17"/>
</dbReference>
<sequence length="790" mass="88493">MVGINFKKKPVNIIFLESYSSQEDYKNTHEMKVPLETLTLYCIYKFCAPHLLQLKFVPLERPVEMRTPALSIYDENLVFIYKEDVPWQVAACKYPAAMCADVIVTGLCAVARHICLFKHSEAALHEHDHGILGFRHNCLQASHEVSIWTQFCEIDLINAVNEILSAVHVKEIPINLVRYENHLKKPVHIHTMYKVARDMKREEMLRAAVTNDEDDEETSQDADYSNDSSPEEQPISIPKSEFRNSLQHTTIADIHLSSPIEDIEMLITTVQIHTSGSSNGNPNNITKAEIHEAKPSKSDLNGHGSMIVDQVSESSGVANEPSNGHANKVSDTEGASAIQVYEEAGTSGQGNACAVGDGACATSAVNVGASTSNEYFGEAIASGSGYTPNTSFLDDDEELSEPIDTPSTSRMFNQRQKSKNKKHRKIELKNLQIIHQFAEGPFFTIADVVLLPSYYLIHQAFGDFMFETYLPHTAKWFRTVKTVPEVDVVLDLMNKQVVKSVTFDDVIVPADEVSLYRGDPKRSNPRKRVYTTDEDIEKALNSITDDMVYPMTENELKPTFNWESIPNQANPTAGHMPSERVTRKTEQLENLANTVIKIAKTRDTIVDFYCGSGHLAILLAYLLPQCTVILLENKEQCLDRARAKVFQLNLKNVLFYQCNLDFFHGKFQIGIGLHACGVAGDIVLDKCLKAKAKFVISPCCYCSLRPSNRIPYPRSQKFSNVPIEQYLRIAHAADQTHKDEPCSERAARCMAVIDSDRLRFAEEAGYKVTLTYLKPLSCTAKNNLMLGVPI</sequence>
<protein>
    <recommendedName>
        <fullName evidence="3">Methyltransferase domain-containing protein</fullName>
    </recommendedName>
</protein>
<dbReference type="PANTHER" id="PTHR13369:SF0">
    <property type="entry name" value="GLUTATHIONE S-TRANSFERASE C-TERMINAL DOMAIN-CONTAINING PROTEIN"/>
    <property type="match status" value="1"/>
</dbReference>
<dbReference type="EMBL" id="LR824020">
    <property type="protein sequence ID" value="CAD0202706.1"/>
    <property type="molecule type" value="Genomic_DNA"/>
</dbReference>
<evidence type="ECO:0000256" key="1">
    <source>
        <dbReference type="ARBA" id="ARBA00008797"/>
    </source>
</evidence>
<evidence type="ECO:0000256" key="2">
    <source>
        <dbReference type="SAM" id="MobiDB-lite"/>
    </source>
</evidence>
<dbReference type="Pfam" id="PF13679">
    <property type="entry name" value="Methyltransf_32"/>
    <property type="match status" value="1"/>
</dbReference>
<proteinExistence type="inferred from homology"/>
<comment type="similarity">
    <text evidence="1">Belongs to the GSTCD family.</text>
</comment>
<keyword evidence="5" id="KW-1185">Reference proteome</keyword>
<dbReference type="FunFam" id="3.40.50.150:FF:000725">
    <property type="entry name" value="Glutathione S-transferase, C-terminal domain-containing"/>
    <property type="match status" value="1"/>
</dbReference>
<feature type="domain" description="Methyltransferase" evidence="3">
    <location>
        <begin position="583"/>
        <end position="705"/>
    </location>
</feature>
<dbReference type="OrthoDB" id="206598at2759"/>
<dbReference type="InterPro" id="IPR025714">
    <property type="entry name" value="Methyltranfer_dom"/>
</dbReference>
<organism evidence="4 5">
    <name type="scientific">Chrysodeixis includens</name>
    <name type="common">Soybean looper</name>
    <name type="synonym">Pseudoplusia includens</name>
    <dbReference type="NCBI Taxonomy" id="689277"/>
    <lineage>
        <taxon>Eukaryota</taxon>
        <taxon>Metazoa</taxon>
        <taxon>Ecdysozoa</taxon>
        <taxon>Arthropoda</taxon>
        <taxon>Hexapoda</taxon>
        <taxon>Insecta</taxon>
        <taxon>Pterygota</taxon>
        <taxon>Neoptera</taxon>
        <taxon>Endopterygota</taxon>
        <taxon>Lepidoptera</taxon>
        <taxon>Glossata</taxon>
        <taxon>Ditrysia</taxon>
        <taxon>Noctuoidea</taxon>
        <taxon>Noctuidae</taxon>
        <taxon>Plusiinae</taxon>
        <taxon>Chrysodeixis</taxon>
    </lineage>
</organism>
<name>A0A9N8PZM5_CHRIL</name>
<evidence type="ECO:0000313" key="4">
    <source>
        <dbReference type="EMBL" id="CAD0202706.1"/>
    </source>
</evidence>
<evidence type="ECO:0000313" key="5">
    <source>
        <dbReference type="Proteomes" id="UP001154114"/>
    </source>
</evidence>